<name>A0A8B0LQB5_9VIRU</name>
<dbReference type="EMBL" id="MW522971">
    <property type="protein sequence ID" value="QTW05519.1"/>
    <property type="molecule type" value="Genomic_DNA"/>
</dbReference>
<reference evidence="1" key="1">
    <citation type="journal article" date="2021" name="Nat. Commun.">
        <title>Lytic archaeal viruses infect abundant primary producers in Earth's crust.</title>
        <authorList>
            <person name="Rahlff J."/>
            <person name="Turzynski V."/>
            <person name="Esser S.P."/>
            <person name="Monsees I."/>
            <person name="Bornemann T.L.V."/>
            <person name="Figueroa-Gonzalez P.A."/>
            <person name="Schulz F."/>
            <person name="Woyke T."/>
            <person name="Klingl A."/>
            <person name="Moraru C."/>
            <person name="Probst A.J."/>
        </authorList>
    </citation>
    <scope>NUCLEOTIDE SEQUENCE</scope>
</reference>
<reference evidence="1" key="2">
    <citation type="submission" date="2021-01" db="EMBL/GenBank/DDBJ databases">
        <authorList>
            <person name="Rahlff J."/>
        </authorList>
    </citation>
    <scope>NUCLEOTIDE SEQUENCE</scope>
</reference>
<accession>A0A8B0LQB5</accession>
<organism evidence="1">
    <name type="scientific">uncultured archaeal virus</name>
    <dbReference type="NCBI Taxonomy" id="1960247"/>
    <lineage>
        <taxon>Viruses</taxon>
        <taxon>environmental samples</taxon>
    </lineage>
</organism>
<protein>
    <submittedName>
        <fullName evidence="1">Uncharacterized protein</fullName>
    </submittedName>
</protein>
<evidence type="ECO:0000313" key="1">
    <source>
        <dbReference type="EMBL" id="QTW05519.1"/>
    </source>
</evidence>
<proteinExistence type="predicted"/>
<sequence>MATIWDNVFKDIDKELDNLKIKIQKLFVDINSYQQKLNKKYKNKLKE</sequence>